<dbReference type="InterPro" id="IPR027417">
    <property type="entry name" value="P-loop_NTPase"/>
</dbReference>
<keyword evidence="2" id="KW-1185">Reference proteome</keyword>
<dbReference type="Gene3D" id="3.40.50.300">
    <property type="entry name" value="P-loop containing nucleotide triphosphate hydrolases"/>
    <property type="match status" value="1"/>
</dbReference>
<dbReference type="InterPro" id="IPR027600">
    <property type="entry name" value="HprK-rel_A"/>
</dbReference>
<dbReference type="GO" id="GO:0016301">
    <property type="term" value="F:kinase activity"/>
    <property type="evidence" value="ECO:0007669"/>
    <property type="project" value="UniProtKB-KW"/>
</dbReference>
<keyword evidence="1" id="KW-0418">Kinase</keyword>
<dbReference type="Proteomes" id="UP001293718">
    <property type="component" value="Unassembled WGS sequence"/>
</dbReference>
<sequence length="313" mass="33792">MKVGALEPRALRRRLRGPGLRLRTGPVVSCIRSPLEAVARGIALHYAAHPLEPDEAFADFHVSVERPVGLRRWWRPQVLFKLDGESPFTPLPGDQGFPILEWGLNWCITGQYHRFLTLHAAVLERGGRALVLPAPSGSGKSTLCAALALSGWRLLSDELTLIDPATGLIHPLPRPVSLKNESIDAVRRFSAAARFGQAVRETSKGTVAHMCPPLEGVQRAGEPARPGWIVLPRFAAGQGAQLQPLPKAQTLMRLVENAFNYNIHGLNGFRRLAALADASGCHAFSYGRLEEAVAVFDALAAEPAATAGAEPCP</sequence>
<accession>A0ABU5IFB9</accession>
<dbReference type="EMBL" id="JAXOJX010000023">
    <property type="protein sequence ID" value="MDZ5457828.1"/>
    <property type="molecule type" value="Genomic_DNA"/>
</dbReference>
<name>A0ABU5IFB9_9BURK</name>
<proteinExistence type="predicted"/>
<gene>
    <name evidence="1" type="ORF">SM757_14715</name>
</gene>
<reference evidence="1 2" key="1">
    <citation type="submission" date="2023-11" db="EMBL/GenBank/DDBJ databases">
        <title>Draft genome of Azohydromonas lata strain H1 (DSM1123), a polyhydroxyalkanoate producer.</title>
        <authorList>
            <person name="Traversa D."/>
            <person name="D'Addabbo P."/>
            <person name="Pazzani C."/>
            <person name="Manzari C."/>
            <person name="Chiara M."/>
            <person name="Scrascia M."/>
        </authorList>
    </citation>
    <scope>NUCLEOTIDE SEQUENCE [LARGE SCALE GENOMIC DNA]</scope>
    <source>
        <strain evidence="1 2">H1</strain>
    </source>
</reference>
<protein>
    <submittedName>
        <fullName evidence="1">HprK-related kinase A</fullName>
    </submittedName>
</protein>
<dbReference type="SUPFAM" id="SSF53795">
    <property type="entry name" value="PEP carboxykinase-like"/>
    <property type="match status" value="1"/>
</dbReference>
<organism evidence="1 2">
    <name type="scientific">Azohydromonas lata</name>
    <dbReference type="NCBI Taxonomy" id="45677"/>
    <lineage>
        <taxon>Bacteria</taxon>
        <taxon>Pseudomonadati</taxon>
        <taxon>Pseudomonadota</taxon>
        <taxon>Betaproteobacteria</taxon>
        <taxon>Burkholderiales</taxon>
        <taxon>Sphaerotilaceae</taxon>
        <taxon>Azohydromonas</taxon>
    </lineage>
</organism>
<evidence type="ECO:0000313" key="1">
    <source>
        <dbReference type="EMBL" id="MDZ5457828.1"/>
    </source>
</evidence>
<evidence type="ECO:0000313" key="2">
    <source>
        <dbReference type="Proteomes" id="UP001293718"/>
    </source>
</evidence>
<keyword evidence="1" id="KW-0808">Transferase</keyword>
<dbReference type="RefSeq" id="WP_322466030.1">
    <property type="nucleotide sequence ID" value="NZ_JAXOJX010000023.1"/>
</dbReference>
<comment type="caution">
    <text evidence="1">The sequence shown here is derived from an EMBL/GenBank/DDBJ whole genome shotgun (WGS) entry which is preliminary data.</text>
</comment>
<dbReference type="NCBIfam" id="TIGR04352">
    <property type="entry name" value="HprK_rel_A"/>
    <property type="match status" value="1"/>
</dbReference>